<evidence type="ECO:0000313" key="2">
    <source>
        <dbReference type="EMBL" id="GAA4235462.1"/>
    </source>
</evidence>
<gene>
    <name evidence="2" type="ORF">GCM10022254_42770</name>
</gene>
<dbReference type="CDD" id="cd00093">
    <property type="entry name" value="HTH_XRE"/>
    <property type="match status" value="1"/>
</dbReference>
<protein>
    <recommendedName>
        <fullName evidence="1">HTH cro/C1-type domain-containing protein</fullName>
    </recommendedName>
</protein>
<accession>A0ABP8C8Y6</accession>
<evidence type="ECO:0000259" key="1">
    <source>
        <dbReference type="PROSITE" id="PS50943"/>
    </source>
</evidence>
<dbReference type="EMBL" id="BAABAS010000014">
    <property type="protein sequence ID" value="GAA4235462.1"/>
    <property type="molecule type" value="Genomic_DNA"/>
</dbReference>
<reference evidence="3" key="1">
    <citation type="journal article" date="2019" name="Int. J. Syst. Evol. Microbiol.">
        <title>The Global Catalogue of Microorganisms (GCM) 10K type strain sequencing project: providing services to taxonomists for standard genome sequencing and annotation.</title>
        <authorList>
            <consortium name="The Broad Institute Genomics Platform"/>
            <consortium name="The Broad Institute Genome Sequencing Center for Infectious Disease"/>
            <person name="Wu L."/>
            <person name="Ma J."/>
        </authorList>
    </citation>
    <scope>NUCLEOTIDE SEQUENCE [LARGE SCALE GENOMIC DNA]</scope>
    <source>
        <strain evidence="3">JCM 17440</strain>
    </source>
</reference>
<dbReference type="PROSITE" id="PS50943">
    <property type="entry name" value="HTH_CROC1"/>
    <property type="match status" value="1"/>
</dbReference>
<organism evidence="2 3">
    <name type="scientific">Actinomadura meridiana</name>
    <dbReference type="NCBI Taxonomy" id="559626"/>
    <lineage>
        <taxon>Bacteria</taxon>
        <taxon>Bacillati</taxon>
        <taxon>Actinomycetota</taxon>
        <taxon>Actinomycetes</taxon>
        <taxon>Streptosporangiales</taxon>
        <taxon>Thermomonosporaceae</taxon>
        <taxon>Actinomadura</taxon>
    </lineage>
</organism>
<keyword evidence="3" id="KW-1185">Reference proteome</keyword>
<evidence type="ECO:0000313" key="3">
    <source>
        <dbReference type="Proteomes" id="UP001501710"/>
    </source>
</evidence>
<dbReference type="Pfam" id="PF13560">
    <property type="entry name" value="HTH_31"/>
    <property type="match status" value="1"/>
</dbReference>
<proteinExistence type="predicted"/>
<dbReference type="SMART" id="SM00530">
    <property type="entry name" value="HTH_XRE"/>
    <property type="match status" value="1"/>
</dbReference>
<dbReference type="Gene3D" id="1.10.260.40">
    <property type="entry name" value="lambda repressor-like DNA-binding domains"/>
    <property type="match status" value="1"/>
</dbReference>
<comment type="caution">
    <text evidence="2">The sequence shown here is derived from an EMBL/GenBank/DDBJ whole genome shotgun (WGS) entry which is preliminary data.</text>
</comment>
<name>A0ABP8C8Y6_9ACTN</name>
<dbReference type="Proteomes" id="UP001501710">
    <property type="component" value="Unassembled WGS sequence"/>
</dbReference>
<dbReference type="SUPFAM" id="SSF47413">
    <property type="entry name" value="lambda repressor-like DNA-binding domains"/>
    <property type="match status" value="1"/>
</dbReference>
<dbReference type="InterPro" id="IPR010982">
    <property type="entry name" value="Lambda_DNA-bd_dom_sf"/>
</dbReference>
<dbReference type="InterPro" id="IPR001387">
    <property type="entry name" value="Cro/C1-type_HTH"/>
</dbReference>
<feature type="domain" description="HTH cro/C1-type" evidence="1">
    <location>
        <begin position="18"/>
        <end position="71"/>
    </location>
</feature>
<sequence length="92" mass="10411">MSMQGKIKPEFLSFGAEVRRLRKAAGLNQQQLADPINVTRSYITQIETGRTRCRRDLALRLDRALKSGTTLVESLGRATRINQVRQVSQALR</sequence>